<name>E1R1Q3_SEDSS</name>
<evidence type="ECO:0000313" key="2">
    <source>
        <dbReference type="Proteomes" id="UP000002318"/>
    </source>
</evidence>
<reference evidence="1 2" key="1">
    <citation type="journal article" date="2010" name="Stand. Genomic Sci.">
        <title>Complete genome sequence of Spirochaeta smaragdinae type strain (SEBR 4228).</title>
        <authorList>
            <person name="Mavromatis K."/>
            <person name="Yasawong M."/>
            <person name="Chertkov O."/>
            <person name="Lapidus A."/>
            <person name="Lucas S."/>
            <person name="Nolan M."/>
            <person name="Del Rio T.G."/>
            <person name="Tice H."/>
            <person name="Cheng J.F."/>
            <person name="Pitluck S."/>
            <person name="Liolios K."/>
            <person name="Ivanova N."/>
            <person name="Tapia R."/>
            <person name="Han C."/>
            <person name="Bruce D."/>
            <person name="Goodwin L."/>
            <person name="Pati A."/>
            <person name="Chen A."/>
            <person name="Palaniappan K."/>
            <person name="Land M."/>
            <person name="Hauser L."/>
            <person name="Chang Y.J."/>
            <person name="Jeffries C.D."/>
            <person name="Detter J.C."/>
            <person name="Rohde M."/>
            <person name="Brambilla E."/>
            <person name="Spring S."/>
            <person name="Goker M."/>
            <person name="Sikorski J."/>
            <person name="Woyke T."/>
            <person name="Bristow J."/>
            <person name="Eisen J.A."/>
            <person name="Markowitz V."/>
            <person name="Hugenholtz P."/>
            <person name="Klenk H.P."/>
            <person name="Kyrpides N.C."/>
        </authorList>
    </citation>
    <scope>NUCLEOTIDE SEQUENCE [LARGE SCALE GENOMIC DNA]</scope>
    <source>
        <strain evidence="2">DSM 11293 / JCM 15392 / SEBR 4228</strain>
    </source>
</reference>
<keyword evidence="2" id="KW-1185">Reference proteome</keyword>
<dbReference type="AlphaFoldDB" id="E1R1Q3"/>
<dbReference type="RefSeq" id="WP_013254892.1">
    <property type="nucleotide sequence ID" value="NC_014364.1"/>
</dbReference>
<dbReference type="OrthoDB" id="366937at2"/>
<gene>
    <name evidence="1" type="ordered locus">Spirs_2314</name>
</gene>
<dbReference type="HOGENOM" id="CLU_743749_0_0_12"/>
<accession>E1R1Q3</accession>
<sequence length="372" mass="43683">MFHPPFCPNPHCLNHFSPSGHWFFRTGSYSTQTSPRIQKFKCKTCHLSFSTRTFSIDYWTHFHLPYTTILSHLVTSSGIRDLSRILKVSCSTVSDRIRRLSHQCIASSASLTSDMNIHEDLVADGFESFVCSQYLPNNIHILAGKDSQFWFLSDYAQLTRKGRMTWYQKKKNRVIKEKLKVYRGSVYQSFQNVVAKVLALTEQSERDRVKLYTDEHAQYKRVMKGLPAGVAGMIEHHRISSKRVRDLCNPLFSVNYLDREIRKDDSDHVRQTVQFARSTVNMLERLEIYRYYHNFMKPYRVGGKDEKRGQTHGVVAGIEGKRIASELRTLYSRRRFFLRNQPMNRSGRELWVRCIPTPLRWMIDYLPSYAWA</sequence>
<dbReference type="KEGG" id="ssm:Spirs_2314"/>
<dbReference type="eggNOG" id="COG3677">
    <property type="taxonomic scope" value="Bacteria"/>
</dbReference>
<organism evidence="1 2">
    <name type="scientific">Sediminispirochaeta smaragdinae (strain DSM 11293 / JCM 15392 / SEBR 4228)</name>
    <name type="common">Spirochaeta smaragdinae</name>
    <dbReference type="NCBI Taxonomy" id="573413"/>
    <lineage>
        <taxon>Bacteria</taxon>
        <taxon>Pseudomonadati</taxon>
        <taxon>Spirochaetota</taxon>
        <taxon>Spirochaetia</taxon>
        <taxon>Spirochaetales</taxon>
        <taxon>Spirochaetaceae</taxon>
        <taxon>Sediminispirochaeta</taxon>
    </lineage>
</organism>
<dbReference type="STRING" id="573413.Spirs_2314"/>
<proteinExistence type="predicted"/>
<protein>
    <submittedName>
        <fullName evidence="1">Uncharacterized protein</fullName>
    </submittedName>
</protein>
<evidence type="ECO:0000313" key="1">
    <source>
        <dbReference type="EMBL" id="ADK81429.1"/>
    </source>
</evidence>
<dbReference type="Proteomes" id="UP000002318">
    <property type="component" value="Chromosome"/>
</dbReference>
<dbReference type="EMBL" id="CP002116">
    <property type="protein sequence ID" value="ADK81429.1"/>
    <property type="molecule type" value="Genomic_DNA"/>
</dbReference>